<dbReference type="PIRSF" id="PIRSF005353">
    <property type="entry name" value="PbuG"/>
    <property type="match status" value="1"/>
</dbReference>
<dbReference type="Pfam" id="PF00860">
    <property type="entry name" value="Xan_ur_permease"/>
    <property type="match status" value="1"/>
</dbReference>
<dbReference type="InterPro" id="IPR026033">
    <property type="entry name" value="Azg-like_bact_archaea"/>
</dbReference>
<feature type="transmembrane region" description="Helical" evidence="9">
    <location>
        <begin position="93"/>
        <end position="112"/>
    </location>
</feature>
<organism evidence="10 11">
    <name type="scientific">Cetobacterium somerae ATCC BAA-474</name>
    <dbReference type="NCBI Taxonomy" id="1319815"/>
    <lineage>
        <taxon>Bacteria</taxon>
        <taxon>Fusobacteriati</taxon>
        <taxon>Fusobacteriota</taxon>
        <taxon>Fusobacteriia</taxon>
        <taxon>Fusobacteriales</taxon>
        <taxon>Fusobacteriaceae</taxon>
        <taxon>Cetobacterium</taxon>
    </lineage>
</organism>
<dbReference type="GO" id="GO:0005886">
    <property type="term" value="C:plasma membrane"/>
    <property type="evidence" value="ECO:0007669"/>
    <property type="project" value="UniProtKB-SubCell"/>
</dbReference>
<keyword evidence="5 8" id="KW-0812">Transmembrane</keyword>
<feature type="transmembrane region" description="Helical" evidence="9">
    <location>
        <begin position="37"/>
        <end position="61"/>
    </location>
</feature>
<evidence type="ECO:0000313" key="10">
    <source>
        <dbReference type="EMBL" id="ERT66306.1"/>
    </source>
</evidence>
<evidence type="ECO:0000256" key="3">
    <source>
        <dbReference type="ARBA" id="ARBA00022448"/>
    </source>
</evidence>
<evidence type="ECO:0000256" key="8">
    <source>
        <dbReference type="PIRNR" id="PIRNR005353"/>
    </source>
</evidence>
<evidence type="ECO:0000256" key="4">
    <source>
        <dbReference type="ARBA" id="ARBA00022475"/>
    </source>
</evidence>
<feature type="transmembrane region" description="Helical" evidence="9">
    <location>
        <begin position="185"/>
        <end position="202"/>
    </location>
</feature>
<gene>
    <name evidence="10" type="ORF">HMPREF0202_02654</name>
</gene>
<reference evidence="10 11" key="1">
    <citation type="submission" date="2013-08" db="EMBL/GenBank/DDBJ databases">
        <authorList>
            <person name="Weinstock G."/>
            <person name="Sodergren E."/>
            <person name="Wylie T."/>
            <person name="Fulton L."/>
            <person name="Fulton R."/>
            <person name="Fronick C."/>
            <person name="O'Laughlin M."/>
            <person name="Godfrey J."/>
            <person name="Miner T."/>
            <person name="Herter B."/>
            <person name="Appelbaum E."/>
            <person name="Cordes M."/>
            <person name="Lek S."/>
            <person name="Wollam A."/>
            <person name="Pepin K.H."/>
            <person name="Palsikar V.B."/>
            <person name="Mitreva M."/>
            <person name="Wilson R.K."/>
        </authorList>
    </citation>
    <scope>NUCLEOTIDE SEQUENCE [LARGE SCALE GENOMIC DNA]</scope>
    <source>
        <strain evidence="10 11">ATCC BAA-474</strain>
    </source>
</reference>
<keyword evidence="4 8" id="KW-1003">Cell membrane</keyword>
<name>U7V475_9FUSO</name>
<feature type="transmembrane region" description="Helical" evidence="9">
    <location>
        <begin position="209"/>
        <end position="228"/>
    </location>
</feature>
<keyword evidence="7 8" id="KW-0472">Membrane</keyword>
<dbReference type="PANTHER" id="PTHR43337">
    <property type="entry name" value="XANTHINE/URACIL PERMEASE C887.17-RELATED"/>
    <property type="match status" value="1"/>
</dbReference>
<dbReference type="Proteomes" id="UP000017081">
    <property type="component" value="Unassembled WGS sequence"/>
</dbReference>
<proteinExistence type="inferred from homology"/>
<dbReference type="GO" id="GO:0005345">
    <property type="term" value="F:purine nucleobase transmembrane transporter activity"/>
    <property type="evidence" value="ECO:0007669"/>
    <property type="project" value="TreeGrafter"/>
</dbReference>
<evidence type="ECO:0000256" key="9">
    <source>
        <dbReference type="SAM" id="Phobius"/>
    </source>
</evidence>
<evidence type="ECO:0000256" key="5">
    <source>
        <dbReference type="ARBA" id="ARBA00022692"/>
    </source>
</evidence>
<evidence type="ECO:0000256" key="6">
    <source>
        <dbReference type="ARBA" id="ARBA00022989"/>
    </source>
</evidence>
<evidence type="ECO:0000256" key="7">
    <source>
        <dbReference type="ARBA" id="ARBA00023136"/>
    </source>
</evidence>
<evidence type="ECO:0000313" key="11">
    <source>
        <dbReference type="Proteomes" id="UP000017081"/>
    </source>
</evidence>
<feature type="transmembrane region" description="Helical" evidence="9">
    <location>
        <begin position="144"/>
        <end position="165"/>
    </location>
</feature>
<dbReference type="eggNOG" id="COG2252">
    <property type="taxonomic scope" value="Bacteria"/>
</dbReference>
<feature type="transmembrane region" description="Helical" evidence="9">
    <location>
        <begin position="390"/>
        <end position="423"/>
    </location>
</feature>
<dbReference type="InterPro" id="IPR045018">
    <property type="entry name" value="Azg-like"/>
</dbReference>
<feature type="transmembrane region" description="Helical" evidence="9">
    <location>
        <begin position="248"/>
        <end position="268"/>
    </location>
</feature>
<feature type="transmembrane region" description="Helical" evidence="9">
    <location>
        <begin position="336"/>
        <end position="355"/>
    </location>
</feature>
<evidence type="ECO:0000256" key="2">
    <source>
        <dbReference type="ARBA" id="ARBA00005697"/>
    </source>
</evidence>
<dbReference type="EMBL" id="AXZF01000144">
    <property type="protein sequence ID" value="ERT66306.1"/>
    <property type="molecule type" value="Genomic_DNA"/>
</dbReference>
<comment type="caution">
    <text evidence="10">The sequence shown here is derived from an EMBL/GenBank/DDBJ whole genome shotgun (WGS) entry which is preliminary data.</text>
</comment>
<keyword evidence="3 8" id="KW-0813">Transport</keyword>
<feature type="transmembrane region" description="Helical" evidence="9">
    <location>
        <begin position="67"/>
        <end position="86"/>
    </location>
</feature>
<dbReference type="STRING" id="1319815.HMPREF0202_02654"/>
<dbReference type="PANTHER" id="PTHR43337:SF1">
    <property type="entry name" value="XANTHINE_URACIL PERMEASE C887.17-RELATED"/>
    <property type="match status" value="1"/>
</dbReference>
<keyword evidence="6 8" id="KW-1133">Transmembrane helix</keyword>
<accession>U7V475</accession>
<sequence>MEDCKVEKIVTKRNISLDILEKVFKIEERGSSIKTEVLGGLTTFLTMAYIVFVNPAILSAAGMDKGALITVTCLATAIGTGIAALWANAPFALAPGMGLNAFFTYTLVLGQGVSWEDALGVVFISGLFFLIMTLGGIREKIANAIPSVVSTAATSGIGLFIAFIGLKNMGIIVANEATFVGLGDFSIPTVLGILGLAIMAICEIKKVRGGILISIAATTVIGMFFGIVDIPKAIISMPPSISPIFMKINILGALKISLIGSIFSFMFIDLFDSLGFMMACYKNMGLVQGDEGAKGLKRMLQVDVSSTLIGAVLGTSTVTSFAESAAGISAGARTGLASLVTSGLFLLALLFTPLVGIVPGYASAPALVLVGVFMFKSIGNIDFTDMKLAIPAFITIVMMPLTYSISIGLSFGFVAYIITHIAAGEIKKINVALWIIGGLSILNLIV</sequence>
<evidence type="ECO:0000256" key="1">
    <source>
        <dbReference type="ARBA" id="ARBA00004651"/>
    </source>
</evidence>
<dbReference type="HOGENOM" id="CLU_024508_0_1_0"/>
<feature type="transmembrane region" description="Helical" evidence="9">
    <location>
        <begin position="118"/>
        <end position="137"/>
    </location>
</feature>
<comment type="subcellular location">
    <subcellularLocation>
        <location evidence="1 8">Cell membrane</location>
        <topology evidence="1 8">Multi-pass membrane protein</topology>
    </subcellularLocation>
</comment>
<dbReference type="PATRIC" id="fig|1319815.3.peg.2541"/>
<comment type="similarity">
    <text evidence="2 8">Belongs to the nucleobase:cation symporter-2 (NCS2) (TC 2.A.40) family. Azg-like subfamily.</text>
</comment>
<dbReference type="AlphaFoldDB" id="U7V475"/>
<dbReference type="InterPro" id="IPR006043">
    <property type="entry name" value="NCS2"/>
</dbReference>
<keyword evidence="11" id="KW-1185">Reference proteome</keyword>
<protein>
    <submittedName>
        <fullName evidence="10">Putative permease</fullName>
    </submittedName>
</protein>